<evidence type="ECO:0000256" key="5">
    <source>
        <dbReference type="ARBA" id="ARBA00022714"/>
    </source>
</evidence>
<feature type="domain" description="Globin" evidence="13">
    <location>
        <begin position="46"/>
        <end position="180"/>
    </location>
</feature>
<comment type="similarity">
    <text evidence="3">In the C-terminal section; belongs to the flavoprotein pyridine nucleotide cytochrome reductase family.</text>
</comment>
<evidence type="ECO:0000256" key="12">
    <source>
        <dbReference type="SAM" id="MobiDB-lite"/>
    </source>
</evidence>
<evidence type="ECO:0000256" key="10">
    <source>
        <dbReference type="ARBA" id="ARBA00049433"/>
    </source>
</evidence>
<dbReference type="PROSITE" id="PS51384">
    <property type="entry name" value="FAD_FR"/>
    <property type="match status" value="1"/>
</dbReference>
<dbReference type="GO" id="GO:0020037">
    <property type="term" value="F:heme binding"/>
    <property type="evidence" value="ECO:0007669"/>
    <property type="project" value="InterPro"/>
</dbReference>
<evidence type="ECO:0000259" key="13">
    <source>
        <dbReference type="PROSITE" id="PS01033"/>
    </source>
</evidence>
<dbReference type="EMBL" id="FOFT01000005">
    <property type="protein sequence ID" value="SER52374.1"/>
    <property type="molecule type" value="Genomic_DNA"/>
</dbReference>
<comment type="cofactor">
    <cofactor evidence="2">
        <name>FAD</name>
        <dbReference type="ChEBI" id="CHEBI:57692"/>
    </cofactor>
</comment>
<evidence type="ECO:0000256" key="8">
    <source>
        <dbReference type="ARBA" id="ARBA00023027"/>
    </source>
</evidence>
<dbReference type="CDD" id="cd19753">
    <property type="entry name" value="Mb-like_oxidoreductase"/>
    <property type="match status" value="1"/>
</dbReference>
<feature type="region of interest" description="Disordered" evidence="12">
    <location>
        <begin position="1"/>
        <end position="20"/>
    </location>
</feature>
<dbReference type="Gene3D" id="1.10.490.10">
    <property type="entry name" value="Globins"/>
    <property type="match status" value="1"/>
</dbReference>
<protein>
    <recommendedName>
        <fullName evidence="4">nitric oxide dioxygenase</fullName>
        <ecNumber evidence="4">1.14.12.17</ecNumber>
    </recommendedName>
</protein>
<dbReference type="CDD" id="cd06187">
    <property type="entry name" value="O2ase_reductase_like"/>
    <property type="match status" value="1"/>
</dbReference>
<keyword evidence="11" id="KW-0408">Iron</keyword>
<dbReference type="PANTHER" id="PTHR47354:SF5">
    <property type="entry name" value="PROTEIN RFBI"/>
    <property type="match status" value="1"/>
</dbReference>
<evidence type="ECO:0000256" key="11">
    <source>
        <dbReference type="RuleBase" id="RU000356"/>
    </source>
</evidence>
<dbReference type="InterPro" id="IPR017927">
    <property type="entry name" value="FAD-bd_FR_type"/>
</dbReference>
<evidence type="ECO:0000256" key="7">
    <source>
        <dbReference type="ARBA" id="ARBA00023014"/>
    </source>
</evidence>
<keyword evidence="11" id="KW-0561">Oxygen transport</keyword>
<evidence type="ECO:0000256" key="3">
    <source>
        <dbReference type="ARBA" id="ARBA00006401"/>
    </source>
</evidence>
<evidence type="ECO:0000313" key="15">
    <source>
        <dbReference type="EMBL" id="SER52374.1"/>
    </source>
</evidence>
<dbReference type="GO" id="GO:0005344">
    <property type="term" value="F:oxygen carrier activity"/>
    <property type="evidence" value="ECO:0007669"/>
    <property type="project" value="UniProtKB-KW"/>
</dbReference>
<evidence type="ECO:0000256" key="9">
    <source>
        <dbReference type="ARBA" id="ARBA00048649"/>
    </source>
</evidence>
<dbReference type="InterPro" id="IPR000971">
    <property type="entry name" value="Globin"/>
</dbReference>
<dbReference type="Pfam" id="PF00175">
    <property type="entry name" value="NAD_binding_1"/>
    <property type="match status" value="1"/>
</dbReference>
<dbReference type="AlphaFoldDB" id="A0A1H9PVY3"/>
<dbReference type="Pfam" id="PF00970">
    <property type="entry name" value="FAD_binding_6"/>
    <property type="match status" value="1"/>
</dbReference>
<proteinExistence type="inferred from homology"/>
<dbReference type="Gene3D" id="2.40.30.10">
    <property type="entry name" value="Translation factors"/>
    <property type="match status" value="1"/>
</dbReference>
<dbReference type="InterPro" id="IPR012292">
    <property type="entry name" value="Globin/Proto"/>
</dbReference>
<comment type="catalytic activity">
    <reaction evidence="10">
        <text>2 nitric oxide + NADPH + 2 O2 = 2 nitrate + NADP(+) + H(+)</text>
        <dbReference type="Rhea" id="RHEA:19465"/>
        <dbReference type="ChEBI" id="CHEBI:15378"/>
        <dbReference type="ChEBI" id="CHEBI:15379"/>
        <dbReference type="ChEBI" id="CHEBI:16480"/>
        <dbReference type="ChEBI" id="CHEBI:17632"/>
        <dbReference type="ChEBI" id="CHEBI:57783"/>
        <dbReference type="ChEBI" id="CHEBI:58349"/>
        <dbReference type="EC" id="1.14.12.17"/>
    </reaction>
</comment>
<dbReference type="PRINTS" id="PR00410">
    <property type="entry name" value="PHEHYDRXLASE"/>
</dbReference>
<comment type="cofactor">
    <cofactor evidence="1">
        <name>heme b</name>
        <dbReference type="ChEBI" id="CHEBI:60344"/>
    </cofactor>
</comment>
<keyword evidence="11" id="KW-0479">Metal-binding</keyword>
<accession>A0A1H9PVY3</accession>
<dbReference type="EC" id="1.14.12.17" evidence="4"/>
<feature type="domain" description="FAD-binding FR-type" evidence="14">
    <location>
        <begin position="185"/>
        <end position="285"/>
    </location>
</feature>
<keyword evidence="7" id="KW-0411">Iron-sulfur</keyword>
<dbReference type="Proteomes" id="UP000199028">
    <property type="component" value="Unassembled WGS sequence"/>
</dbReference>
<keyword evidence="11" id="KW-0813">Transport</keyword>
<dbReference type="Gene3D" id="3.40.50.80">
    <property type="entry name" value="Nucleotide-binding domain of ferredoxin-NADP reductase (FNR) module"/>
    <property type="match status" value="1"/>
</dbReference>
<evidence type="ECO:0000256" key="4">
    <source>
        <dbReference type="ARBA" id="ARBA00012229"/>
    </source>
</evidence>
<organism evidence="15 16">
    <name type="scientific">Lentzea flaviverrucosa</name>
    <dbReference type="NCBI Taxonomy" id="200379"/>
    <lineage>
        <taxon>Bacteria</taxon>
        <taxon>Bacillati</taxon>
        <taxon>Actinomycetota</taxon>
        <taxon>Actinomycetes</taxon>
        <taxon>Pseudonocardiales</taxon>
        <taxon>Pseudonocardiaceae</taxon>
        <taxon>Lentzea</taxon>
    </lineage>
</organism>
<gene>
    <name evidence="15" type="ORF">SAMN05216195_105440</name>
</gene>
<evidence type="ECO:0000313" key="16">
    <source>
        <dbReference type="Proteomes" id="UP000199028"/>
    </source>
</evidence>
<dbReference type="InterPro" id="IPR039261">
    <property type="entry name" value="FNR_nucleotide-bd"/>
</dbReference>
<evidence type="ECO:0000256" key="6">
    <source>
        <dbReference type="ARBA" id="ARBA00022857"/>
    </source>
</evidence>
<evidence type="ECO:0000256" key="2">
    <source>
        <dbReference type="ARBA" id="ARBA00001974"/>
    </source>
</evidence>
<dbReference type="InterPro" id="IPR001709">
    <property type="entry name" value="Flavoprot_Pyr_Nucl_cyt_Rdtase"/>
</dbReference>
<dbReference type="GO" id="GO:0051537">
    <property type="term" value="F:2 iron, 2 sulfur cluster binding"/>
    <property type="evidence" value="ECO:0007669"/>
    <property type="project" value="UniProtKB-KW"/>
</dbReference>
<dbReference type="InterPro" id="IPR050415">
    <property type="entry name" value="MRET"/>
</dbReference>
<keyword evidence="11" id="KW-0349">Heme</keyword>
<reference evidence="16" key="1">
    <citation type="submission" date="2016-10" db="EMBL/GenBank/DDBJ databases">
        <authorList>
            <person name="Varghese N."/>
            <person name="Submissions S."/>
        </authorList>
    </citation>
    <scope>NUCLEOTIDE SEQUENCE [LARGE SCALE GENOMIC DNA]</scope>
    <source>
        <strain evidence="16">CGMCC 4.578</strain>
    </source>
</reference>
<dbReference type="InterPro" id="IPR017938">
    <property type="entry name" value="Riboflavin_synthase-like_b-brl"/>
</dbReference>
<dbReference type="InterPro" id="IPR009050">
    <property type="entry name" value="Globin-like_sf"/>
</dbReference>
<dbReference type="PRINTS" id="PR00371">
    <property type="entry name" value="FPNCR"/>
</dbReference>
<comment type="similarity">
    <text evidence="11">Belongs to the globin family.</text>
</comment>
<comment type="catalytic activity">
    <reaction evidence="9">
        <text>2 nitric oxide + NADH + 2 O2 = 2 nitrate + NAD(+) + H(+)</text>
        <dbReference type="Rhea" id="RHEA:19469"/>
        <dbReference type="ChEBI" id="CHEBI:15378"/>
        <dbReference type="ChEBI" id="CHEBI:15379"/>
        <dbReference type="ChEBI" id="CHEBI:16480"/>
        <dbReference type="ChEBI" id="CHEBI:17632"/>
        <dbReference type="ChEBI" id="CHEBI:57540"/>
        <dbReference type="ChEBI" id="CHEBI:57945"/>
        <dbReference type="EC" id="1.14.12.17"/>
    </reaction>
</comment>
<dbReference type="PANTHER" id="PTHR47354">
    <property type="entry name" value="NADH OXIDOREDUCTASE HCR"/>
    <property type="match status" value="1"/>
</dbReference>
<name>A0A1H9PVY3_9PSEU</name>
<sequence length="417" mass="46513">MLDEDERCLAGTTQNDDEERGDCARTMTANAVLSPIPTPPHREPPPGVTAMVRMIRESFAVVEPHSEEVAKFFYGMLFSLSPATREMFPANMEVQRSRLLRALVHVVQMVDRPDDLIPFLRQLGRDHRKFGVINVHYEAVGTALLSAVKKFAGAAWTPKVEMAWAEAYTLMARAMQEAADADNGPAYWHATVLEHQRVSWDLAVVRLQPDHPVSYKAGQYVSVETPQRKRLWRYYSPANAPREDGVIEFHIRSVDGGWVSRSVVGHTQAGDTWRIGPPMGRLSVDRTSGTDILMVAGGTGVAPMHAMIDEMAQYGENPRVHLFYGGRTREDLYDLDNLQRIATTNPWLTVVPVLESDPGVRGVEQGSLADVVTRYGAWEDRDVLVCGSPAMIRSTVSRMLVAGTPLDRIKYDPFTLD</sequence>
<evidence type="ECO:0000256" key="1">
    <source>
        <dbReference type="ARBA" id="ARBA00001970"/>
    </source>
</evidence>
<keyword evidence="16" id="KW-1185">Reference proteome</keyword>
<dbReference type="InterPro" id="IPR001433">
    <property type="entry name" value="OxRdtase_FAD/NAD-bd"/>
</dbReference>
<dbReference type="SUPFAM" id="SSF46458">
    <property type="entry name" value="Globin-like"/>
    <property type="match status" value="1"/>
</dbReference>
<dbReference type="GO" id="GO:0008941">
    <property type="term" value="F:nitric oxide dioxygenase NAD(P)H activity"/>
    <property type="evidence" value="ECO:0007669"/>
    <property type="project" value="UniProtKB-EC"/>
</dbReference>
<keyword evidence="6" id="KW-0521">NADP</keyword>
<evidence type="ECO:0000259" key="14">
    <source>
        <dbReference type="PROSITE" id="PS51384"/>
    </source>
</evidence>
<dbReference type="SUPFAM" id="SSF52343">
    <property type="entry name" value="Ferredoxin reductase-like, C-terminal NADP-linked domain"/>
    <property type="match status" value="1"/>
</dbReference>
<dbReference type="InterPro" id="IPR008333">
    <property type="entry name" value="Cbr1-like_FAD-bd_dom"/>
</dbReference>
<keyword evidence="5" id="KW-0001">2Fe-2S</keyword>
<dbReference type="PROSITE" id="PS01033">
    <property type="entry name" value="GLOBIN"/>
    <property type="match status" value="1"/>
</dbReference>
<dbReference type="SUPFAM" id="SSF63380">
    <property type="entry name" value="Riboflavin synthase domain-like"/>
    <property type="match status" value="1"/>
</dbReference>
<keyword evidence="8" id="KW-0520">NAD</keyword>
<dbReference type="GO" id="GO:0019825">
    <property type="term" value="F:oxygen binding"/>
    <property type="evidence" value="ECO:0007669"/>
    <property type="project" value="InterPro"/>
</dbReference>
<dbReference type="Pfam" id="PF00042">
    <property type="entry name" value="Globin"/>
    <property type="match status" value="1"/>
</dbReference>